<evidence type="ECO:0000256" key="1">
    <source>
        <dbReference type="ARBA" id="ARBA00007274"/>
    </source>
</evidence>
<dbReference type="Proteomes" id="UP001241571">
    <property type="component" value="Unassembled WGS sequence"/>
</dbReference>
<gene>
    <name evidence="6" type="ORF">EGM181_08805</name>
    <name evidence="4" type="ORF">HWH42_13020</name>
    <name evidence="5" type="ORF">QRX88_08285</name>
</gene>
<dbReference type="EMBL" id="CP050485">
    <property type="protein sequence ID" value="QOG27338.1"/>
    <property type="molecule type" value="Genomic_DNA"/>
</dbReference>
<dbReference type="GeneID" id="93224105"/>
<evidence type="ECO:0000313" key="5">
    <source>
        <dbReference type="EMBL" id="MDL4935708.1"/>
    </source>
</evidence>
<dbReference type="PANTHER" id="PTHR23416:SF23">
    <property type="entry name" value="ACETYLTRANSFERASE C18B11.09C-RELATED"/>
    <property type="match status" value="1"/>
</dbReference>
<dbReference type="InterPro" id="IPR018357">
    <property type="entry name" value="Hexapep_transf_CS"/>
</dbReference>
<dbReference type="Proteomes" id="UP000571857">
    <property type="component" value="Unassembled WGS sequence"/>
</dbReference>
<reference evidence="4 8" key="2">
    <citation type="submission" date="2020-06" db="EMBL/GenBank/DDBJ databases">
        <title>Crossreactivity between MHC class I-restricted antigens from cancer cells and an enterococcal bacteriophage.</title>
        <authorList>
            <person name="Fluckiger A."/>
            <person name="Daillere R."/>
            <person name="Sassi M."/>
            <person name="Cattoir V."/>
            <person name="Kroemer G."/>
            <person name="Zitvogel L."/>
        </authorList>
    </citation>
    <scope>NUCLEOTIDE SEQUENCE [LARGE SCALE GENOMIC DNA]</scope>
    <source>
        <strain evidence="4 8">EG4</strain>
    </source>
</reference>
<evidence type="ECO:0000313" key="8">
    <source>
        <dbReference type="Proteomes" id="UP000571857"/>
    </source>
</evidence>
<evidence type="ECO:0000256" key="3">
    <source>
        <dbReference type="ARBA" id="ARBA00022737"/>
    </source>
</evidence>
<dbReference type="InterPro" id="IPR051159">
    <property type="entry name" value="Hexapeptide_acetyltransf"/>
</dbReference>
<keyword evidence="5" id="KW-0012">Acyltransferase</keyword>
<dbReference type="CDD" id="cd03357">
    <property type="entry name" value="LbH_MAT_GAT"/>
    <property type="match status" value="1"/>
</dbReference>
<dbReference type="GO" id="GO:0008374">
    <property type="term" value="F:O-acyltransferase activity"/>
    <property type="evidence" value="ECO:0007669"/>
    <property type="project" value="TreeGrafter"/>
</dbReference>
<comment type="similarity">
    <text evidence="1">Belongs to the transferase hexapeptide repeat family.</text>
</comment>
<dbReference type="InterPro" id="IPR001451">
    <property type="entry name" value="Hexapep"/>
</dbReference>
<dbReference type="EC" id="2.3.1.-" evidence="5"/>
<dbReference type="Pfam" id="PF00132">
    <property type="entry name" value="Hexapep"/>
    <property type="match status" value="1"/>
</dbReference>
<reference evidence="6 7" key="1">
    <citation type="submission" date="2020-03" db="EMBL/GenBank/DDBJ databases">
        <title>Characterization of ganglioside-mimicking enterococci.</title>
        <authorList>
            <person name="Patry R.T."/>
            <person name="Nothaft H."/>
            <person name="Bridger R."/>
            <person name="Shajahan A."/>
            <person name="Huynh S."/>
            <person name="Sanchez S."/>
            <person name="Azadi P."/>
            <person name="Cooper K."/>
            <person name="Miller W.G."/>
            <person name="Parker C.T."/>
            <person name="Wells L."/>
            <person name="Szymanski C.M."/>
        </authorList>
    </citation>
    <scope>NUCLEOTIDE SEQUENCE [LARGE SCALE GENOMIC DNA]</scope>
    <source>
        <strain evidence="6 7">EGM181</strain>
    </source>
</reference>
<protein>
    <submittedName>
        <fullName evidence="5">Sugar O-acetyltransferase</fullName>
        <ecNumber evidence="5">2.3.1.-</ecNumber>
    </submittedName>
</protein>
<evidence type="ECO:0000313" key="7">
    <source>
        <dbReference type="Proteomes" id="UP000516696"/>
    </source>
</evidence>
<dbReference type="PROSITE" id="PS00101">
    <property type="entry name" value="HEXAPEP_TRANSFERASES"/>
    <property type="match status" value="1"/>
</dbReference>
<keyword evidence="3" id="KW-0677">Repeat</keyword>
<keyword evidence="2 5" id="KW-0808">Transferase</keyword>
<evidence type="ECO:0000313" key="4">
    <source>
        <dbReference type="EMBL" id="MBA0973487.1"/>
    </source>
</evidence>
<evidence type="ECO:0000313" key="9">
    <source>
        <dbReference type="Proteomes" id="UP001241571"/>
    </source>
</evidence>
<dbReference type="Gene3D" id="2.160.10.10">
    <property type="entry name" value="Hexapeptide repeat proteins"/>
    <property type="match status" value="1"/>
</dbReference>
<dbReference type="Proteomes" id="UP000516696">
    <property type="component" value="Chromosome"/>
</dbReference>
<organism evidence="5 9">
    <name type="scientific">Enterococcus gallinarum</name>
    <dbReference type="NCBI Taxonomy" id="1353"/>
    <lineage>
        <taxon>Bacteria</taxon>
        <taxon>Bacillati</taxon>
        <taxon>Bacillota</taxon>
        <taxon>Bacilli</taxon>
        <taxon>Lactobacillales</taxon>
        <taxon>Enterococcaceae</taxon>
        <taxon>Enterococcus</taxon>
    </lineage>
</organism>
<dbReference type="EMBL" id="JABXJK010000064">
    <property type="protein sequence ID" value="MBA0973487.1"/>
    <property type="molecule type" value="Genomic_DNA"/>
</dbReference>
<dbReference type="SUPFAM" id="SSF51161">
    <property type="entry name" value="Trimeric LpxA-like enzymes"/>
    <property type="match status" value="1"/>
</dbReference>
<name>A0A2K3QZB0_ENTGA</name>
<sequence length="186" mass="20694">MDRAFQQQLVNRELLADAPIFQRIHQYKEYNERMVREMNQGYHSADKIRAYLEQITGEKIDASVTVNTPFYTDYGRHIQFGRNVYLNINVTFVDLGGIFIKDHVLIGPGARLITVNHLTDPKKRRGLWVAPIVIKKNAWIGANATILPGVTVGENAIVAADATVTKDVPANVVVAGTPAKIVKTIA</sequence>
<dbReference type="PANTHER" id="PTHR23416">
    <property type="entry name" value="SIALIC ACID SYNTHASE-RELATED"/>
    <property type="match status" value="1"/>
</dbReference>
<evidence type="ECO:0000256" key="2">
    <source>
        <dbReference type="ARBA" id="ARBA00022679"/>
    </source>
</evidence>
<evidence type="ECO:0000313" key="6">
    <source>
        <dbReference type="EMBL" id="QOG27338.1"/>
    </source>
</evidence>
<dbReference type="InterPro" id="IPR011004">
    <property type="entry name" value="Trimer_LpxA-like_sf"/>
</dbReference>
<proteinExistence type="inferred from homology"/>
<accession>A0A2K3QZB0</accession>
<dbReference type="AlphaFoldDB" id="A0A2K3QZB0"/>
<dbReference type="EMBL" id="JASUBT010000005">
    <property type="protein sequence ID" value="MDL4935708.1"/>
    <property type="molecule type" value="Genomic_DNA"/>
</dbReference>
<dbReference type="RefSeq" id="WP_103300078.1">
    <property type="nucleotide sequence ID" value="NZ_BSYC01000004.1"/>
</dbReference>
<reference evidence="5 9" key="3">
    <citation type="submission" date="2023-06" db="EMBL/GenBank/DDBJ databases">
        <title>Acute promotion of culturable opportunistic pathogens and persistent increase of antibiotic resistance following antibiotic exposure in mouse gut microbiota.</title>
        <authorList>
            <person name="Li L."/>
            <person name="Wang B."/>
            <person name="Sun Y."/>
            <person name="Wang M."/>
            <person name="Xu H."/>
        </authorList>
    </citation>
    <scope>NUCLEOTIDE SEQUENCE [LARGE SCALE GENOMIC DNA]</scope>
    <source>
        <strain evidence="5 9">CRI2_2</strain>
    </source>
</reference>